<reference evidence="4 5" key="1">
    <citation type="submission" date="2019-02" db="EMBL/GenBank/DDBJ databases">
        <title>Sequencing the genomes of 1000 actinobacteria strains.</title>
        <authorList>
            <person name="Klenk H.-P."/>
        </authorList>
    </citation>
    <scope>NUCLEOTIDE SEQUENCE [LARGE SCALE GENOMIC DNA]</scope>
    <source>
        <strain evidence="4 5">DSM 16932</strain>
    </source>
</reference>
<dbReference type="Pfam" id="PF00196">
    <property type="entry name" value="GerE"/>
    <property type="match status" value="1"/>
</dbReference>
<dbReference type="InterPro" id="IPR000792">
    <property type="entry name" value="Tscrpt_reg_LuxR_C"/>
</dbReference>
<dbReference type="GO" id="GO:0006355">
    <property type="term" value="P:regulation of DNA-templated transcription"/>
    <property type="evidence" value="ECO:0007669"/>
    <property type="project" value="InterPro"/>
</dbReference>
<evidence type="ECO:0000256" key="2">
    <source>
        <dbReference type="ARBA" id="ARBA00022840"/>
    </source>
</evidence>
<comment type="caution">
    <text evidence="4">The sequence shown here is derived from an EMBL/GenBank/DDBJ whole genome shotgun (WGS) entry which is preliminary data.</text>
</comment>
<keyword evidence="2" id="KW-0067">ATP-binding</keyword>
<keyword evidence="5" id="KW-1185">Reference proteome</keyword>
<dbReference type="GO" id="GO:0004016">
    <property type="term" value="F:adenylate cyclase activity"/>
    <property type="evidence" value="ECO:0007669"/>
    <property type="project" value="TreeGrafter"/>
</dbReference>
<evidence type="ECO:0000259" key="3">
    <source>
        <dbReference type="PROSITE" id="PS50043"/>
    </source>
</evidence>
<dbReference type="GO" id="GO:0005737">
    <property type="term" value="C:cytoplasm"/>
    <property type="evidence" value="ECO:0007669"/>
    <property type="project" value="TreeGrafter"/>
</dbReference>
<dbReference type="PRINTS" id="PR00038">
    <property type="entry name" value="HTHLUXR"/>
</dbReference>
<dbReference type="GO" id="GO:0005524">
    <property type="term" value="F:ATP binding"/>
    <property type="evidence" value="ECO:0007669"/>
    <property type="project" value="UniProtKB-KW"/>
</dbReference>
<dbReference type="PROSITE" id="PS50043">
    <property type="entry name" value="HTH_LUXR_2"/>
    <property type="match status" value="1"/>
</dbReference>
<dbReference type="Gene3D" id="1.10.10.10">
    <property type="entry name" value="Winged helix-like DNA-binding domain superfamily/Winged helix DNA-binding domain"/>
    <property type="match status" value="1"/>
</dbReference>
<proteinExistence type="predicted"/>
<dbReference type="EMBL" id="SGWX01000001">
    <property type="protein sequence ID" value="RZS60355.1"/>
    <property type="molecule type" value="Genomic_DNA"/>
</dbReference>
<protein>
    <submittedName>
        <fullName evidence="4">Regulatory LuxR family protein</fullName>
    </submittedName>
</protein>
<dbReference type="CDD" id="cd06170">
    <property type="entry name" value="LuxR_C_like"/>
    <property type="match status" value="1"/>
</dbReference>
<dbReference type="SMART" id="SM00421">
    <property type="entry name" value="HTH_LUXR"/>
    <property type="match status" value="1"/>
</dbReference>
<name>A0A4Q7LYL6_9MICO</name>
<dbReference type="PANTHER" id="PTHR16305">
    <property type="entry name" value="TESTICULAR SOLUBLE ADENYLYL CYCLASE"/>
    <property type="match status" value="1"/>
</dbReference>
<dbReference type="GO" id="GO:0003677">
    <property type="term" value="F:DNA binding"/>
    <property type="evidence" value="ECO:0007669"/>
    <property type="project" value="InterPro"/>
</dbReference>
<evidence type="ECO:0000256" key="1">
    <source>
        <dbReference type="ARBA" id="ARBA00022741"/>
    </source>
</evidence>
<dbReference type="PANTHER" id="PTHR16305:SF35">
    <property type="entry name" value="TRANSCRIPTIONAL ACTIVATOR DOMAIN"/>
    <property type="match status" value="1"/>
</dbReference>
<dbReference type="InterPro" id="IPR027417">
    <property type="entry name" value="P-loop_NTPase"/>
</dbReference>
<dbReference type="AlphaFoldDB" id="A0A4Q7LYL6"/>
<dbReference type="Pfam" id="PF13191">
    <property type="entry name" value="AAA_16"/>
    <property type="match status" value="1"/>
</dbReference>
<dbReference type="SUPFAM" id="SSF52540">
    <property type="entry name" value="P-loop containing nucleoside triphosphate hydrolases"/>
    <property type="match status" value="1"/>
</dbReference>
<dbReference type="SUPFAM" id="SSF46894">
    <property type="entry name" value="C-terminal effector domain of the bipartite response regulators"/>
    <property type="match status" value="1"/>
</dbReference>
<dbReference type="InterPro" id="IPR016032">
    <property type="entry name" value="Sig_transdc_resp-reg_C-effctor"/>
</dbReference>
<gene>
    <name evidence="4" type="ORF">EV386_0610</name>
</gene>
<dbReference type="RefSeq" id="WP_130412202.1">
    <property type="nucleotide sequence ID" value="NZ_SGWX01000001.1"/>
</dbReference>
<dbReference type="OrthoDB" id="483at2"/>
<keyword evidence="1" id="KW-0547">Nucleotide-binding</keyword>
<dbReference type="Proteomes" id="UP000293852">
    <property type="component" value="Unassembled WGS sequence"/>
</dbReference>
<evidence type="ECO:0000313" key="5">
    <source>
        <dbReference type="Proteomes" id="UP000293852"/>
    </source>
</evidence>
<organism evidence="4 5">
    <name type="scientific">Xylanimonas ulmi</name>
    <dbReference type="NCBI Taxonomy" id="228973"/>
    <lineage>
        <taxon>Bacteria</taxon>
        <taxon>Bacillati</taxon>
        <taxon>Actinomycetota</taxon>
        <taxon>Actinomycetes</taxon>
        <taxon>Micrococcales</taxon>
        <taxon>Promicromonosporaceae</taxon>
        <taxon>Xylanimonas</taxon>
    </lineage>
</organism>
<evidence type="ECO:0000313" key="4">
    <source>
        <dbReference type="EMBL" id="RZS60355.1"/>
    </source>
</evidence>
<feature type="domain" description="HTH luxR-type" evidence="3">
    <location>
        <begin position="841"/>
        <end position="905"/>
    </location>
</feature>
<dbReference type="InterPro" id="IPR036388">
    <property type="entry name" value="WH-like_DNA-bd_sf"/>
</dbReference>
<accession>A0A4Q7LYL6</accession>
<dbReference type="InterPro" id="IPR041664">
    <property type="entry name" value="AAA_16"/>
</dbReference>
<sequence length="905" mass="95555">MGGFLGRHAEQERVRALAGRARNGRGGALLIVGEPGIGKTALLDVTTTGLAGLRVLRVDGYEAESTIPFAGVQRLGLPLVEYLDDLPRRHRRALAVAAGVAEGTPSDRFLVGLGVLGLLARAGESTPLLCVVDDAHLLDPESLDVLAFVGRRLQAESVSLVLAGRSAQGIEARAAGIETLRLGGLDQEWAVRLLKGSVPDIDPSAAVRIVAAAGGNPLALIDLATELTGRQLAESTFSDEPLPVGHHLEAHYVRQVRQLPPDAQLWLLVAAADSTGNLALVLAAGQALGLSAERPVDAAEAAGLVQAGPQIRFRHPLVKSAVYGAAHGAARRQVHRALSAAADRLGLVELEAWHAAKATLGVDAAVADRLERVADIAGRRGGFSSRAGVLAQSSALTPPGPLRFARLVSAAEAALAAGVAQLATTYLDDVDEGALDPVARGRLISTRASIAMFIGDPALVGAGADMLAAAEAFHGHDAALEQHALIRAFECTLSSERLARGVTLAEIGARLRQGSQVGQGLASTILRGLSAHILLPYAKAVPEMRAALEAIRGLGTEDLLRYGATSVALSTALWDAQARKECLERTVEAARDTGSLQVLDTSLWILSLAELSGGTPRRSAQYVEQVRELRRAIGYDAENVINVALLAWIGAPRAQVEMIADGAAAMGFGGVHASGVAALGIRDLAEGLYADAYRRLKTLVDDPFLQVTPLELPSFVEAATRSGHAEEAVAHVERLEELADANGSAWARGVAQRSRALIADEPQEHFVAAVRTLAQGVGYPIELARAHLLYGEWLRRVRRRREAREHLYAALEIFERELAPVFAQRARNELAALGEQSPQVGGRGDLGLTPQQMTVAEMAAAGQTNAEIAAALFLSANTVDYHLRKVFQRLGISSRRQLAERLVAG</sequence>